<proteinExistence type="predicted"/>
<dbReference type="Gene3D" id="2.20.28.10">
    <property type="match status" value="1"/>
</dbReference>
<dbReference type="InterPro" id="IPR009078">
    <property type="entry name" value="Ferritin-like_SF"/>
</dbReference>
<dbReference type="InterPro" id="IPR012347">
    <property type="entry name" value="Ferritin-like"/>
</dbReference>
<protein>
    <submittedName>
        <fullName evidence="9 10">Rubrerythrin</fullName>
    </submittedName>
</protein>
<dbReference type="CDD" id="cd00729">
    <property type="entry name" value="rubredoxin_SM"/>
    <property type="match status" value="1"/>
</dbReference>
<dbReference type="EMBL" id="FMYV01000009">
    <property type="protein sequence ID" value="SDC83256.1"/>
    <property type="molecule type" value="Genomic_DNA"/>
</dbReference>
<evidence type="ECO:0000259" key="7">
    <source>
        <dbReference type="PROSITE" id="PS50903"/>
    </source>
</evidence>
<dbReference type="AlphaFoldDB" id="A0A1G6PUQ2"/>
<dbReference type="Pfam" id="PF02915">
    <property type="entry name" value="Rubrerythrin"/>
    <property type="match status" value="1"/>
</dbReference>
<evidence type="ECO:0000256" key="1">
    <source>
        <dbReference type="ARBA" id="ARBA00001965"/>
    </source>
</evidence>
<evidence type="ECO:0000256" key="4">
    <source>
        <dbReference type="ARBA" id="ARBA00022982"/>
    </source>
</evidence>
<evidence type="ECO:0000256" key="5">
    <source>
        <dbReference type="ARBA" id="ARBA00023004"/>
    </source>
</evidence>
<reference evidence="9 11" key="1">
    <citation type="submission" date="2016-10" db="EMBL/GenBank/DDBJ databases">
        <authorList>
            <person name="de Groot N.N."/>
        </authorList>
    </citation>
    <scope>NUCLEOTIDE SEQUENCE [LARGE SCALE GENOMIC DNA]</scope>
    <source>
        <strain evidence="9 11">WG14</strain>
    </source>
</reference>
<dbReference type="PROSITE" id="PS50903">
    <property type="entry name" value="RUBREDOXIN_LIKE"/>
    <property type="match status" value="1"/>
</dbReference>
<dbReference type="PROSITE" id="PS50905">
    <property type="entry name" value="FERRITIN_LIKE"/>
    <property type="match status" value="1"/>
</dbReference>
<dbReference type="InterPro" id="IPR009040">
    <property type="entry name" value="Ferritin-like_diiron"/>
</dbReference>
<dbReference type="EMBL" id="SRME01000007">
    <property type="protein sequence ID" value="TGG86879.1"/>
    <property type="molecule type" value="Genomic_DNA"/>
</dbReference>
<evidence type="ECO:0000256" key="2">
    <source>
        <dbReference type="ARBA" id="ARBA00022448"/>
    </source>
</evidence>
<keyword evidence="11" id="KW-1185">Reference proteome</keyword>
<feature type="domain" description="Rubredoxin-like" evidence="7">
    <location>
        <begin position="147"/>
        <end position="181"/>
    </location>
</feature>
<comment type="cofactor">
    <cofactor evidence="1">
        <name>Fe(3+)</name>
        <dbReference type="ChEBI" id="CHEBI:29034"/>
    </cofactor>
</comment>
<evidence type="ECO:0000313" key="11">
    <source>
        <dbReference type="Proteomes" id="UP000199322"/>
    </source>
</evidence>
<dbReference type="InterPro" id="IPR052364">
    <property type="entry name" value="Rubrerythrin"/>
</dbReference>
<dbReference type="Proteomes" id="UP000297288">
    <property type="component" value="Unassembled WGS sequence"/>
</dbReference>
<evidence type="ECO:0000313" key="9">
    <source>
        <dbReference type="EMBL" id="SDC83256.1"/>
    </source>
</evidence>
<evidence type="ECO:0000256" key="6">
    <source>
        <dbReference type="SAM" id="Coils"/>
    </source>
</evidence>
<dbReference type="SUPFAM" id="SSF57802">
    <property type="entry name" value="Rubredoxin-like"/>
    <property type="match status" value="1"/>
</dbReference>
<dbReference type="PANTHER" id="PTHR43865:SF1">
    <property type="entry name" value="RUBRERYTHRIN-RELATED"/>
    <property type="match status" value="1"/>
</dbReference>
<keyword evidence="3" id="KW-0479">Metal-binding</keyword>
<evidence type="ECO:0000313" key="12">
    <source>
        <dbReference type="Proteomes" id="UP000297288"/>
    </source>
</evidence>
<keyword evidence="6" id="KW-0175">Coiled coil</keyword>
<dbReference type="GO" id="GO:0005506">
    <property type="term" value="F:iron ion binding"/>
    <property type="evidence" value="ECO:0007669"/>
    <property type="project" value="InterPro"/>
</dbReference>
<keyword evidence="5" id="KW-0408">Iron</keyword>
<accession>A0A1G6PUQ2</accession>
<dbReference type="InterPro" id="IPR003251">
    <property type="entry name" value="Rr_diiron-bd_dom"/>
</dbReference>
<keyword evidence="2" id="KW-0813">Transport</keyword>
<evidence type="ECO:0000259" key="8">
    <source>
        <dbReference type="PROSITE" id="PS50905"/>
    </source>
</evidence>
<sequence>MNITQKNLVKAFLFSSKNQNLYDYFSSQAKKEGLITVQKLFEEFALYERSHAKNFLRLIESKEISVDFDYDHIPINSTVENIESLINEIEKIEYLYDDFIEVANKENQNKASAKFLAIKKSHEYKLTQLKKILSQIEENKMFKNKEKIFWKCLKCGYIIEGETPPELCPACGHPKGYFEKIFL</sequence>
<name>A0A1G6PUQ2_9BACT</name>
<evidence type="ECO:0000256" key="3">
    <source>
        <dbReference type="ARBA" id="ARBA00022723"/>
    </source>
</evidence>
<dbReference type="Gene3D" id="1.20.1260.10">
    <property type="match status" value="1"/>
</dbReference>
<feature type="coiled-coil region" evidence="6">
    <location>
        <begin position="119"/>
        <end position="146"/>
    </location>
</feature>
<dbReference type="OrthoDB" id="9799749at2"/>
<dbReference type="InterPro" id="IPR024934">
    <property type="entry name" value="Rubredoxin-like_dom"/>
</dbReference>
<dbReference type="GO" id="GO:0016491">
    <property type="term" value="F:oxidoreductase activity"/>
    <property type="evidence" value="ECO:0007669"/>
    <property type="project" value="InterPro"/>
</dbReference>
<dbReference type="RefSeq" id="WP_091405253.1">
    <property type="nucleotide sequence ID" value="NZ_FMYV01000009.1"/>
</dbReference>
<dbReference type="STRING" id="28234.SAMN04488588_1889"/>
<dbReference type="Pfam" id="PF21349">
    <property type="entry name" value="RUBY_RBDX"/>
    <property type="match status" value="1"/>
</dbReference>
<organism evidence="9 11">
    <name type="scientific">Geotoga petraea</name>
    <dbReference type="NCBI Taxonomy" id="28234"/>
    <lineage>
        <taxon>Bacteria</taxon>
        <taxon>Thermotogati</taxon>
        <taxon>Thermotogota</taxon>
        <taxon>Thermotogae</taxon>
        <taxon>Petrotogales</taxon>
        <taxon>Petrotogaceae</taxon>
        <taxon>Geotoga</taxon>
    </lineage>
</organism>
<dbReference type="SUPFAM" id="SSF47240">
    <property type="entry name" value="Ferritin-like"/>
    <property type="match status" value="1"/>
</dbReference>
<dbReference type="Proteomes" id="UP000199322">
    <property type="component" value="Unassembled WGS sequence"/>
</dbReference>
<dbReference type="PANTHER" id="PTHR43865">
    <property type="entry name" value="RUBRERYTHRIN-RELATED"/>
    <property type="match status" value="1"/>
</dbReference>
<feature type="domain" description="Ferritin-like diiron" evidence="8">
    <location>
        <begin position="1"/>
        <end position="140"/>
    </location>
</feature>
<gene>
    <name evidence="10" type="ORF">E4650_09540</name>
    <name evidence="9" type="ORF">SAMN04488588_1889</name>
</gene>
<keyword evidence="4" id="KW-0249">Electron transport</keyword>
<evidence type="ECO:0000313" key="10">
    <source>
        <dbReference type="EMBL" id="TGG86879.1"/>
    </source>
</evidence>
<dbReference type="InterPro" id="IPR048574">
    <property type="entry name" value="RUBY_RBDX"/>
</dbReference>
<reference evidence="10 12" key="2">
    <citation type="submission" date="2019-04" db="EMBL/GenBank/DDBJ databases">
        <title>Draft genome sequence data and analysis of a Fermenting Bacterium, Geotoga petraea strain HO-Geo1, isolated from heavy-oil petroleum reservoir in Russia.</title>
        <authorList>
            <person name="Grouzdev D.S."/>
            <person name="Semenova E.M."/>
            <person name="Sokolova D.S."/>
            <person name="Tourova T.P."/>
            <person name="Poltaraus A.B."/>
            <person name="Nazina T.N."/>
        </authorList>
    </citation>
    <scope>NUCLEOTIDE SEQUENCE [LARGE SCALE GENOMIC DNA]</scope>
    <source>
        <strain evidence="10 12">HO-Geo1</strain>
    </source>
</reference>